<accession>A0ABR1ZI86</accession>
<protein>
    <recommendedName>
        <fullName evidence="3">ABC1 atypical kinase-like domain-containing protein</fullName>
    </recommendedName>
</protein>
<dbReference type="SUPFAM" id="SSF48371">
    <property type="entry name" value="ARM repeat"/>
    <property type="match status" value="1"/>
</dbReference>
<evidence type="ECO:0000313" key="4">
    <source>
        <dbReference type="EMBL" id="KAK8480138.1"/>
    </source>
</evidence>
<dbReference type="InterPro" id="IPR016024">
    <property type="entry name" value="ARM-type_fold"/>
</dbReference>
<dbReference type="Pfam" id="PF03109">
    <property type="entry name" value="ABC1"/>
    <property type="match status" value="1"/>
</dbReference>
<dbReference type="InterPro" id="IPR001404">
    <property type="entry name" value="Hsp90_fam"/>
</dbReference>
<dbReference type="InterPro" id="IPR037196">
    <property type="entry name" value="HSP90_C"/>
</dbReference>
<keyword evidence="2" id="KW-0143">Chaperone</keyword>
<proteinExistence type="inferred from homology"/>
<evidence type="ECO:0000313" key="5">
    <source>
        <dbReference type="Proteomes" id="UP001472677"/>
    </source>
</evidence>
<dbReference type="InterPro" id="IPR020568">
    <property type="entry name" value="Ribosomal_Su5_D2-typ_SF"/>
</dbReference>
<dbReference type="SUPFAM" id="SSF54211">
    <property type="entry name" value="Ribosomal protein S5 domain 2-like"/>
    <property type="match status" value="1"/>
</dbReference>
<dbReference type="PANTHER" id="PTHR45890:SF1">
    <property type="entry name" value="AARF DOMAIN CONTAINING KINASE 2"/>
    <property type="match status" value="1"/>
</dbReference>
<dbReference type="SUPFAM" id="SSF110942">
    <property type="entry name" value="HSP90 C-terminal domain"/>
    <property type="match status" value="1"/>
</dbReference>
<sequence length="715" mass="82037">MAKAELENNLGMIARSETKEFMEAMVVGAEYVREFQAGESFTITRNTSWENLGKMIKEVSYEWSLVNKQKPIWMRGREEIIKEEYNAFCKSFTNDWEDHLTVKHFSIEKQFEFKVVFLVPKRAPFDPIDTRKKLNNIKMYVRSVFIMDNCEELISDFLSLVKDIIDSKDLPLKISREMLQQNKILKVILRSIVDIIKDYGYVALESYMPQLVDATLLVLREKSTCNQLENKSNIDDEDDKEYDEILMNTVSDLLPAVAKSMSCHFALIFAKLFKPLMKFVTASCPSQDRTMVVACIVEVAQDMGDLIARYVDRLMLLVLKELALSLATNRRNTAFCAGEAIIALKHIFTSTYANFQCQNDGLMKARVMCDMVMNIYSKTVTEDDDKVEKVVGSNRVDDSPCCSVIGEYGGTTNMERIIKAQALRDNNIVGTATTLSSTPKPNSGAGEAIRRDFMVINSVERLSRFIQTLKWLRLNEKFQQFGIFMMSQVGFAREVTHFINIVYNFQRSRDVLFPKHVYPLVHSTVLVETYEQGESVDNLVDDLEGHDRIKVTFVHIETHALLKILLVDNLVHADMRPENTFVCVSCSKAPRKWLFKSKMSKSHVIFFDVGMVVELSNGDQLNLLEIFKVVARRDGRTAECTHKLSQQQNWQNLKAFIEEVEEVFSSWGTLKSNVLHLANCMLQLLEKVRRHRVNIDDNVEPQVRYVKGNHGKGGH</sequence>
<keyword evidence="5" id="KW-1185">Reference proteome</keyword>
<dbReference type="Proteomes" id="UP001472677">
    <property type="component" value="Unassembled WGS sequence"/>
</dbReference>
<dbReference type="Gene3D" id="1.20.120.790">
    <property type="entry name" value="Heat shock protein 90, C-terminal domain"/>
    <property type="match status" value="1"/>
</dbReference>
<comment type="caution">
    <text evidence="4">The sequence shown here is derived from an EMBL/GenBank/DDBJ whole genome shotgun (WGS) entry which is preliminary data.</text>
</comment>
<comment type="similarity">
    <text evidence="1">Belongs to the heat shock protein 90 family.</text>
</comment>
<evidence type="ECO:0000259" key="3">
    <source>
        <dbReference type="Pfam" id="PF03109"/>
    </source>
</evidence>
<dbReference type="Pfam" id="PF00183">
    <property type="entry name" value="HSP90"/>
    <property type="match status" value="2"/>
</dbReference>
<dbReference type="InterPro" id="IPR052402">
    <property type="entry name" value="ADCK_kinase"/>
</dbReference>
<dbReference type="PANTHER" id="PTHR45890">
    <property type="entry name" value="AARF DOMAIN CONTAINING KINASE 2 (PREDICTED)"/>
    <property type="match status" value="1"/>
</dbReference>
<gene>
    <name evidence="4" type="ORF">V6N12_001538</name>
</gene>
<dbReference type="InterPro" id="IPR004147">
    <property type="entry name" value="ABC1_dom"/>
</dbReference>
<dbReference type="Gene3D" id="3.30.230.80">
    <property type="match status" value="1"/>
</dbReference>
<reference evidence="4 5" key="1">
    <citation type="journal article" date="2024" name="G3 (Bethesda)">
        <title>Genome assembly of Hibiscus sabdariffa L. provides insights into metabolisms of medicinal natural products.</title>
        <authorList>
            <person name="Kim T."/>
        </authorList>
    </citation>
    <scope>NUCLEOTIDE SEQUENCE [LARGE SCALE GENOMIC DNA]</scope>
    <source>
        <strain evidence="4">TK-2024</strain>
        <tissue evidence="4">Old leaves</tissue>
    </source>
</reference>
<organism evidence="4 5">
    <name type="scientific">Hibiscus sabdariffa</name>
    <name type="common">roselle</name>
    <dbReference type="NCBI Taxonomy" id="183260"/>
    <lineage>
        <taxon>Eukaryota</taxon>
        <taxon>Viridiplantae</taxon>
        <taxon>Streptophyta</taxon>
        <taxon>Embryophyta</taxon>
        <taxon>Tracheophyta</taxon>
        <taxon>Spermatophyta</taxon>
        <taxon>Magnoliopsida</taxon>
        <taxon>eudicotyledons</taxon>
        <taxon>Gunneridae</taxon>
        <taxon>Pentapetalae</taxon>
        <taxon>rosids</taxon>
        <taxon>malvids</taxon>
        <taxon>Malvales</taxon>
        <taxon>Malvaceae</taxon>
        <taxon>Malvoideae</taxon>
        <taxon>Hibiscus</taxon>
    </lineage>
</organism>
<name>A0ABR1ZI86_9ROSI</name>
<evidence type="ECO:0000256" key="2">
    <source>
        <dbReference type="ARBA" id="ARBA00023186"/>
    </source>
</evidence>
<evidence type="ECO:0000256" key="1">
    <source>
        <dbReference type="ARBA" id="ARBA00008239"/>
    </source>
</evidence>
<feature type="domain" description="ABC1 atypical kinase-like" evidence="3">
    <location>
        <begin position="447"/>
        <end position="636"/>
    </location>
</feature>
<dbReference type="EMBL" id="JBBPBM010002104">
    <property type="protein sequence ID" value="KAK8480138.1"/>
    <property type="molecule type" value="Genomic_DNA"/>
</dbReference>